<evidence type="ECO:0000256" key="1">
    <source>
        <dbReference type="SAM" id="SignalP"/>
    </source>
</evidence>
<accession>A0ABP6RFN9</accession>
<dbReference type="PROSITE" id="PS50853">
    <property type="entry name" value="FN3"/>
    <property type="match status" value="1"/>
</dbReference>
<proteinExistence type="predicted"/>
<feature type="signal peptide" evidence="1">
    <location>
        <begin position="1"/>
        <end position="31"/>
    </location>
</feature>
<feature type="chain" id="PRO_5045352428" description="Fibronectin type-III domain-containing protein" evidence="1">
    <location>
        <begin position="32"/>
        <end position="182"/>
    </location>
</feature>
<evidence type="ECO:0000313" key="3">
    <source>
        <dbReference type="EMBL" id="GAA3287676.1"/>
    </source>
</evidence>
<gene>
    <name evidence="3" type="ORF">GCM10020260_24660</name>
</gene>
<protein>
    <recommendedName>
        <fullName evidence="2">Fibronectin type-III domain-containing protein</fullName>
    </recommendedName>
</protein>
<keyword evidence="1" id="KW-0732">Signal</keyword>
<dbReference type="RefSeq" id="WP_344721832.1">
    <property type="nucleotide sequence ID" value="NZ_BAAAYG010000012.1"/>
</dbReference>
<comment type="caution">
    <text evidence="3">The sequence shown here is derived from an EMBL/GenBank/DDBJ whole genome shotgun (WGS) entry which is preliminary data.</text>
</comment>
<reference evidence="4" key="1">
    <citation type="journal article" date="2019" name="Int. J. Syst. Evol. Microbiol.">
        <title>The Global Catalogue of Microorganisms (GCM) 10K type strain sequencing project: providing services to taxonomists for standard genome sequencing and annotation.</title>
        <authorList>
            <consortium name="The Broad Institute Genomics Platform"/>
            <consortium name="The Broad Institute Genome Sequencing Center for Infectious Disease"/>
            <person name="Wu L."/>
            <person name="Ma J."/>
        </authorList>
    </citation>
    <scope>NUCLEOTIDE SEQUENCE [LARGE SCALE GENOMIC DNA]</scope>
    <source>
        <strain evidence="4">JCM 11483</strain>
    </source>
</reference>
<dbReference type="EMBL" id="BAAAYG010000012">
    <property type="protein sequence ID" value="GAA3287676.1"/>
    <property type="molecule type" value="Genomic_DNA"/>
</dbReference>
<organism evidence="3 4">
    <name type="scientific">Nesterenkonia halobia</name>
    <dbReference type="NCBI Taxonomy" id="37922"/>
    <lineage>
        <taxon>Bacteria</taxon>
        <taxon>Bacillati</taxon>
        <taxon>Actinomycetota</taxon>
        <taxon>Actinomycetes</taxon>
        <taxon>Micrococcales</taxon>
        <taxon>Micrococcaceae</taxon>
        <taxon>Nesterenkonia</taxon>
    </lineage>
</organism>
<evidence type="ECO:0000259" key="2">
    <source>
        <dbReference type="PROSITE" id="PS50853"/>
    </source>
</evidence>
<feature type="domain" description="Fibronectin type-III" evidence="2">
    <location>
        <begin position="71"/>
        <end position="177"/>
    </location>
</feature>
<name>A0ABP6RFN9_9MICC</name>
<sequence>MTRRRGSRPRLRRLRAGVAVTGALALLVSVGAPQPPTDPPSVRAPVEATLAEWTAGVHARADALTASTVNPPAPVECRPRLLQRPLIVWTPPASGPEPEGYAVEIRRRGVLSPEGLISSETYGPGTTQVSLSADLLEVLEDLLGISTRYSITVRTLGPGQWTSEPSQTANFSVTLGLVPSCA</sequence>
<dbReference type="InterPro" id="IPR003961">
    <property type="entry name" value="FN3_dom"/>
</dbReference>
<keyword evidence="4" id="KW-1185">Reference proteome</keyword>
<dbReference type="Proteomes" id="UP001501736">
    <property type="component" value="Unassembled WGS sequence"/>
</dbReference>
<evidence type="ECO:0000313" key="4">
    <source>
        <dbReference type="Proteomes" id="UP001501736"/>
    </source>
</evidence>